<accession>A0A819SYZ8</accession>
<organism evidence="1 2">
    <name type="scientific">Rotaria sordida</name>
    <dbReference type="NCBI Taxonomy" id="392033"/>
    <lineage>
        <taxon>Eukaryota</taxon>
        <taxon>Metazoa</taxon>
        <taxon>Spiralia</taxon>
        <taxon>Gnathifera</taxon>
        <taxon>Rotifera</taxon>
        <taxon>Eurotatoria</taxon>
        <taxon>Bdelloidea</taxon>
        <taxon>Philodinida</taxon>
        <taxon>Philodinidae</taxon>
        <taxon>Rotaria</taxon>
    </lineage>
</organism>
<dbReference type="EMBL" id="CAJOAX010009990">
    <property type="protein sequence ID" value="CAF4066851.1"/>
    <property type="molecule type" value="Genomic_DNA"/>
</dbReference>
<evidence type="ECO:0000313" key="1">
    <source>
        <dbReference type="EMBL" id="CAF4066851.1"/>
    </source>
</evidence>
<dbReference type="AlphaFoldDB" id="A0A819SYZ8"/>
<sequence>MPNSKLKTVRSVFIRSINKYDFIESEENIHKNPCLTSSKPAGTINLIDGNVIGDIKNQLIDLPYRNKTFENIKSGHVNVNISSNTFINYSSNKIQSNIYSSSSSSSNNQTNYLTRDIQINPTSDVLSSSIQEGTNNTARTTRIRTEDGNFLTTISTLSKINNSNENQDNILFNRNEKNLFFGQSTNNSIKRTHSDDSNSNCLTSLTKKVLQIEKDRQKIEEY</sequence>
<proteinExistence type="predicted"/>
<protein>
    <submittedName>
        <fullName evidence="1">Uncharacterized protein</fullName>
    </submittedName>
</protein>
<dbReference type="Proteomes" id="UP000663823">
    <property type="component" value="Unassembled WGS sequence"/>
</dbReference>
<comment type="caution">
    <text evidence="1">The sequence shown here is derived from an EMBL/GenBank/DDBJ whole genome shotgun (WGS) entry which is preliminary data.</text>
</comment>
<reference evidence="1" key="1">
    <citation type="submission" date="2021-02" db="EMBL/GenBank/DDBJ databases">
        <authorList>
            <person name="Nowell W R."/>
        </authorList>
    </citation>
    <scope>NUCLEOTIDE SEQUENCE</scope>
</reference>
<evidence type="ECO:0000313" key="2">
    <source>
        <dbReference type="Proteomes" id="UP000663823"/>
    </source>
</evidence>
<gene>
    <name evidence="1" type="ORF">OTI717_LOCUS32446</name>
</gene>
<name>A0A819SYZ8_9BILA</name>